<dbReference type="GO" id="GO:0044341">
    <property type="term" value="P:sodium-dependent phosphate transport"/>
    <property type="evidence" value="ECO:0007669"/>
    <property type="project" value="InterPro"/>
</dbReference>
<feature type="transmembrane region" description="Helical" evidence="6">
    <location>
        <begin position="177"/>
        <end position="200"/>
    </location>
</feature>
<dbReference type="RefSeq" id="WP_087020911.1">
    <property type="nucleotide sequence ID" value="NZ_CP178353.1"/>
</dbReference>
<gene>
    <name evidence="8" type="ORF">CBW42_10240</name>
</gene>
<keyword evidence="9" id="KW-1185">Reference proteome</keyword>
<keyword evidence="5 6" id="KW-0472">Membrane</keyword>
<feature type="transmembrane region" description="Helical" evidence="6">
    <location>
        <begin position="251"/>
        <end position="273"/>
    </location>
</feature>
<feature type="transmembrane region" description="Helical" evidence="6">
    <location>
        <begin position="70"/>
        <end position="93"/>
    </location>
</feature>
<feature type="transmembrane region" description="Helical" evidence="6">
    <location>
        <begin position="6"/>
        <end position="23"/>
    </location>
</feature>
<dbReference type="InterPro" id="IPR004633">
    <property type="entry name" value="NaPi_cotrn-rel/YqeW-like"/>
</dbReference>
<comment type="caution">
    <text evidence="8">The sequence shown here is derived from an EMBL/GenBank/DDBJ whole genome shotgun (WGS) entry which is preliminary data.</text>
</comment>
<dbReference type="GO" id="GO:0005886">
    <property type="term" value="C:plasma membrane"/>
    <property type="evidence" value="ECO:0007669"/>
    <property type="project" value="UniProtKB-SubCell"/>
</dbReference>
<dbReference type="OrthoDB" id="9763003at2"/>
<organism evidence="8 9">
    <name type="scientific">Butyricicoccus porcorum</name>
    <dbReference type="NCBI Taxonomy" id="1945634"/>
    <lineage>
        <taxon>Bacteria</taxon>
        <taxon>Bacillati</taxon>
        <taxon>Bacillota</taxon>
        <taxon>Clostridia</taxon>
        <taxon>Eubacteriales</taxon>
        <taxon>Butyricicoccaceae</taxon>
        <taxon>Butyricicoccus</taxon>
    </lineage>
</organism>
<dbReference type="SUPFAM" id="SSF109755">
    <property type="entry name" value="PhoU-like"/>
    <property type="match status" value="1"/>
</dbReference>
<dbReference type="NCBIfam" id="TIGR00704">
    <property type="entry name" value="NaPi_cotrn_rel"/>
    <property type="match status" value="1"/>
</dbReference>
<evidence type="ECO:0000256" key="5">
    <source>
        <dbReference type="ARBA" id="ARBA00023136"/>
    </source>
</evidence>
<comment type="subcellular location">
    <subcellularLocation>
        <location evidence="1">Cell membrane</location>
        <topology evidence="1">Multi-pass membrane protein</topology>
    </subcellularLocation>
</comment>
<proteinExistence type="predicted"/>
<dbReference type="Proteomes" id="UP000194903">
    <property type="component" value="Unassembled WGS sequence"/>
</dbReference>
<evidence type="ECO:0000256" key="3">
    <source>
        <dbReference type="ARBA" id="ARBA00022692"/>
    </source>
</evidence>
<feature type="transmembrane region" description="Helical" evidence="6">
    <location>
        <begin position="212"/>
        <end position="239"/>
    </location>
</feature>
<feature type="domain" description="PhoU" evidence="7">
    <location>
        <begin position="361"/>
        <end position="445"/>
    </location>
</feature>
<evidence type="ECO:0000313" key="9">
    <source>
        <dbReference type="Proteomes" id="UP000194903"/>
    </source>
</evidence>
<dbReference type="PANTHER" id="PTHR10010:SF46">
    <property type="entry name" value="SODIUM-DEPENDENT PHOSPHATE TRANSPORT PROTEIN 2B"/>
    <property type="match status" value="1"/>
</dbReference>
<keyword evidence="4 6" id="KW-1133">Transmembrane helix</keyword>
<dbReference type="AlphaFoldDB" id="A0A252F239"/>
<evidence type="ECO:0000256" key="1">
    <source>
        <dbReference type="ARBA" id="ARBA00004651"/>
    </source>
</evidence>
<feature type="transmembrane region" description="Helical" evidence="6">
    <location>
        <begin position="44"/>
        <end position="64"/>
    </location>
</feature>
<dbReference type="InterPro" id="IPR038078">
    <property type="entry name" value="PhoU-like_sf"/>
</dbReference>
<evidence type="ECO:0000259" key="7">
    <source>
        <dbReference type="Pfam" id="PF01895"/>
    </source>
</evidence>
<reference evidence="8 9" key="1">
    <citation type="submission" date="2017-05" db="EMBL/GenBank/DDBJ databases">
        <title>Butyricicoccus porcorum sp. nov. a butyrate-producing bacterium from the swine intestinal tract.</title>
        <authorList>
            <person name="Trachsel J."/>
            <person name="Humphrey S."/>
            <person name="Allen H.K."/>
        </authorList>
    </citation>
    <scope>NUCLEOTIDE SEQUENCE [LARGE SCALE GENOMIC DNA]</scope>
    <source>
        <strain evidence="8">BB10</strain>
    </source>
</reference>
<dbReference type="NCBIfam" id="NF037997">
    <property type="entry name" value="Na_Pi_symport"/>
    <property type="match status" value="1"/>
</dbReference>
<dbReference type="InterPro" id="IPR003841">
    <property type="entry name" value="Na/Pi_transpt"/>
</dbReference>
<dbReference type="GO" id="GO:0005436">
    <property type="term" value="F:sodium:phosphate symporter activity"/>
    <property type="evidence" value="ECO:0007669"/>
    <property type="project" value="InterPro"/>
</dbReference>
<name>A0A252F239_9FIRM</name>
<evidence type="ECO:0000313" key="8">
    <source>
        <dbReference type="EMBL" id="OUM19853.1"/>
    </source>
</evidence>
<accession>A0A252F239</accession>
<dbReference type="Pfam" id="PF02690">
    <property type="entry name" value="Na_Pi_cotrans"/>
    <property type="match status" value="1"/>
</dbReference>
<dbReference type="InterPro" id="IPR026022">
    <property type="entry name" value="PhoU_dom"/>
</dbReference>
<feature type="domain" description="PhoU" evidence="7">
    <location>
        <begin position="470"/>
        <end position="550"/>
    </location>
</feature>
<dbReference type="PANTHER" id="PTHR10010">
    <property type="entry name" value="SOLUTE CARRIER FAMILY 34 SODIUM PHOSPHATE , MEMBER 2-RELATED"/>
    <property type="match status" value="1"/>
</dbReference>
<sequence length="571" mass="62482">MNSEMVTTITGLLGGLAVFIYGMNLMSEGLQKAAGEKMKKVLGILTKNPIVGMLAGALVTAVLQSSSATTVMAIGFVSAGLMTLPQAISVIFGANIGTTMTAQIIAFKIDDFIWPIVFIGFVLYFFPKKESIKNIGQSVFAFGLLFVGITTMSNVMKPLADSPVFLSMIEQVAHIPILGVCVGALMTLVVQSSSATIAVLQNFASQPMADGVTSILGLTGAIPILLGDNIGTTITALLASVGQPKNAKRTAAAHCVFNVTGTFVFMWFVPLYAKFIQFISPKGPEIEVISRQIANAHTFFNITNTIIWLPLIPLMVKIVMKLIPDGKQQAAEQPLYQTRFLDTNVLKQPEAAIRLAMLELTRITEYVTEMAGHAKKAFLRGDTDAIGAVDSLEDVVDILQDSITNYLSSLCKTGKLTQGQSQRVAGMIRAASDIERIGDQYTSITNFAKLKREKEYTFTEEAMGELEEGFNHVQEMLRLTIRTLHDSDLETARQVVHQQESVEDLERRLSRKHMERLNLGSCSPENTVAFTDVLHDLECIGEYCSDIAEMLLNEKDSVIKMEKIDQRMNEA</sequence>
<protein>
    <submittedName>
        <fullName evidence="8">Na/Pi cotransporter</fullName>
    </submittedName>
</protein>
<evidence type="ECO:0000256" key="2">
    <source>
        <dbReference type="ARBA" id="ARBA00022475"/>
    </source>
</evidence>
<dbReference type="Gene3D" id="1.20.58.220">
    <property type="entry name" value="Phosphate transport system protein phou homolog 2, domain 2"/>
    <property type="match status" value="1"/>
</dbReference>
<dbReference type="EMBL" id="NHOC01000009">
    <property type="protein sequence ID" value="OUM19853.1"/>
    <property type="molecule type" value="Genomic_DNA"/>
</dbReference>
<dbReference type="Pfam" id="PF01895">
    <property type="entry name" value="PhoU"/>
    <property type="match status" value="2"/>
</dbReference>
<keyword evidence="3 6" id="KW-0812">Transmembrane</keyword>
<evidence type="ECO:0000256" key="4">
    <source>
        <dbReference type="ARBA" id="ARBA00022989"/>
    </source>
</evidence>
<feature type="transmembrane region" description="Helical" evidence="6">
    <location>
        <begin position="105"/>
        <end position="126"/>
    </location>
</feature>
<feature type="transmembrane region" description="Helical" evidence="6">
    <location>
        <begin position="138"/>
        <end position="156"/>
    </location>
</feature>
<evidence type="ECO:0000256" key="6">
    <source>
        <dbReference type="SAM" id="Phobius"/>
    </source>
</evidence>
<keyword evidence="2" id="KW-1003">Cell membrane</keyword>